<feature type="domain" description="PAC" evidence="8">
    <location>
        <begin position="453"/>
        <end position="505"/>
    </location>
</feature>
<dbReference type="Pfam" id="PF08447">
    <property type="entry name" value="PAS_3"/>
    <property type="match status" value="1"/>
</dbReference>
<protein>
    <submittedName>
        <fullName evidence="11">Diguanylate cyclase domain-containing protein</fullName>
        <ecNumber evidence="11">2.7.7.65</ecNumber>
    </submittedName>
</protein>
<dbReference type="EC" id="2.7.7.65" evidence="11"/>
<evidence type="ECO:0000256" key="2">
    <source>
        <dbReference type="ARBA" id="ARBA00022475"/>
    </source>
</evidence>
<dbReference type="SMART" id="SM00091">
    <property type="entry name" value="PAS"/>
    <property type="match status" value="1"/>
</dbReference>
<dbReference type="InterPro" id="IPR035965">
    <property type="entry name" value="PAS-like_dom_sf"/>
</dbReference>
<dbReference type="InterPro" id="IPR013655">
    <property type="entry name" value="PAS_fold_3"/>
</dbReference>
<dbReference type="RefSeq" id="WP_019017200.1">
    <property type="nucleotide sequence ID" value="NZ_BMXD01000003.1"/>
</dbReference>
<keyword evidence="11" id="KW-0548">Nucleotidyltransferase</keyword>
<evidence type="ECO:0000256" key="5">
    <source>
        <dbReference type="ARBA" id="ARBA00023136"/>
    </source>
</evidence>
<comment type="caution">
    <text evidence="11">The sequence shown here is derived from an EMBL/GenBank/DDBJ whole genome shotgun (WGS) entry which is preliminary data.</text>
</comment>
<feature type="transmembrane region" description="Helical" evidence="6">
    <location>
        <begin position="27"/>
        <end position="47"/>
    </location>
</feature>
<dbReference type="CDD" id="cd00130">
    <property type="entry name" value="PAS"/>
    <property type="match status" value="1"/>
</dbReference>
<dbReference type="Pfam" id="PF00990">
    <property type="entry name" value="GGDEF"/>
    <property type="match status" value="1"/>
</dbReference>
<dbReference type="CDD" id="cd01949">
    <property type="entry name" value="GGDEF"/>
    <property type="match status" value="1"/>
</dbReference>
<evidence type="ECO:0000256" key="3">
    <source>
        <dbReference type="ARBA" id="ARBA00022692"/>
    </source>
</evidence>
<dbReference type="InterPro" id="IPR052155">
    <property type="entry name" value="Biofilm_reg_signaling"/>
</dbReference>
<evidence type="ECO:0000313" key="12">
    <source>
        <dbReference type="Proteomes" id="UP001595640"/>
    </source>
</evidence>
<keyword evidence="5 6" id="KW-0472">Membrane</keyword>
<dbReference type="Gene3D" id="6.10.340.10">
    <property type="match status" value="1"/>
</dbReference>
<keyword evidence="12" id="KW-1185">Reference proteome</keyword>
<evidence type="ECO:0000259" key="7">
    <source>
        <dbReference type="PROSITE" id="PS50112"/>
    </source>
</evidence>
<dbReference type="NCBIfam" id="TIGR00229">
    <property type="entry name" value="sensory_box"/>
    <property type="match status" value="1"/>
</dbReference>
<dbReference type="SUPFAM" id="SSF55073">
    <property type="entry name" value="Nucleotide cyclase"/>
    <property type="match status" value="1"/>
</dbReference>
<dbReference type="InterPro" id="IPR000014">
    <property type="entry name" value="PAS"/>
</dbReference>
<dbReference type="InterPro" id="IPR043128">
    <property type="entry name" value="Rev_trsase/Diguanyl_cyclase"/>
</dbReference>
<dbReference type="Gene3D" id="3.30.450.20">
    <property type="entry name" value="PAS domain"/>
    <property type="match status" value="2"/>
</dbReference>
<dbReference type="Gene3D" id="3.30.70.270">
    <property type="match status" value="1"/>
</dbReference>
<dbReference type="CDD" id="cd12914">
    <property type="entry name" value="PDC1_DGC_like"/>
    <property type="match status" value="1"/>
</dbReference>
<dbReference type="InterPro" id="IPR029787">
    <property type="entry name" value="Nucleotide_cyclase"/>
</dbReference>
<dbReference type="InterPro" id="IPR001610">
    <property type="entry name" value="PAC"/>
</dbReference>
<feature type="transmembrane region" description="Helical" evidence="6">
    <location>
        <begin position="303"/>
        <end position="322"/>
    </location>
</feature>
<dbReference type="SMART" id="SM00086">
    <property type="entry name" value="PAC"/>
    <property type="match status" value="1"/>
</dbReference>
<dbReference type="InterPro" id="IPR000160">
    <property type="entry name" value="GGDEF_dom"/>
</dbReference>
<keyword evidence="11" id="KW-0808">Transferase</keyword>
<evidence type="ECO:0000256" key="6">
    <source>
        <dbReference type="SAM" id="Phobius"/>
    </source>
</evidence>
<dbReference type="PROSITE" id="PS50113">
    <property type="entry name" value="PAC"/>
    <property type="match status" value="1"/>
</dbReference>
<evidence type="ECO:0000259" key="10">
    <source>
        <dbReference type="PROSITE" id="PS50887"/>
    </source>
</evidence>
<evidence type="ECO:0000313" key="11">
    <source>
        <dbReference type="EMBL" id="MFC3291756.1"/>
    </source>
</evidence>
<dbReference type="PROSITE" id="PS50112">
    <property type="entry name" value="PAS"/>
    <property type="match status" value="1"/>
</dbReference>
<feature type="domain" description="HAMP" evidence="9">
    <location>
        <begin position="323"/>
        <end position="375"/>
    </location>
</feature>
<dbReference type="CDD" id="cd18774">
    <property type="entry name" value="PDC2_HK_sensor"/>
    <property type="match status" value="1"/>
</dbReference>
<evidence type="ECO:0000259" key="9">
    <source>
        <dbReference type="PROSITE" id="PS50885"/>
    </source>
</evidence>
<dbReference type="InterPro" id="IPR000700">
    <property type="entry name" value="PAS-assoc_C"/>
</dbReference>
<feature type="domain" description="GGDEF" evidence="10">
    <location>
        <begin position="537"/>
        <end position="670"/>
    </location>
</feature>
<reference evidence="12" key="1">
    <citation type="journal article" date="2019" name="Int. J. Syst. Evol. Microbiol.">
        <title>The Global Catalogue of Microorganisms (GCM) 10K type strain sequencing project: providing services to taxonomists for standard genome sequencing and annotation.</title>
        <authorList>
            <consortium name="The Broad Institute Genomics Platform"/>
            <consortium name="The Broad Institute Genome Sequencing Center for Infectious Disease"/>
            <person name="Wu L."/>
            <person name="Ma J."/>
        </authorList>
    </citation>
    <scope>NUCLEOTIDE SEQUENCE [LARGE SCALE GENOMIC DNA]</scope>
    <source>
        <strain evidence="12">KCTC 12847</strain>
    </source>
</reference>
<dbReference type="InterPro" id="IPR003660">
    <property type="entry name" value="HAMP_dom"/>
</dbReference>
<dbReference type="SMART" id="SM00267">
    <property type="entry name" value="GGDEF"/>
    <property type="match status" value="1"/>
</dbReference>
<dbReference type="PROSITE" id="PS50885">
    <property type="entry name" value="HAMP"/>
    <property type="match status" value="1"/>
</dbReference>
<dbReference type="Pfam" id="PF02743">
    <property type="entry name" value="dCache_1"/>
    <property type="match status" value="1"/>
</dbReference>
<dbReference type="PROSITE" id="PS50887">
    <property type="entry name" value="GGDEF"/>
    <property type="match status" value="1"/>
</dbReference>
<keyword evidence="4 6" id="KW-1133">Transmembrane helix</keyword>
<accession>A0ABV7LYR7</accession>
<evidence type="ECO:0000259" key="8">
    <source>
        <dbReference type="PROSITE" id="PS50113"/>
    </source>
</evidence>
<comment type="subcellular location">
    <subcellularLocation>
        <location evidence="1">Cell membrane</location>
        <topology evidence="1">Multi-pass membrane protein</topology>
    </subcellularLocation>
</comment>
<dbReference type="PANTHER" id="PTHR44757:SF2">
    <property type="entry name" value="BIOFILM ARCHITECTURE MAINTENANCE PROTEIN MBAA"/>
    <property type="match status" value="1"/>
</dbReference>
<organism evidence="11 12">
    <name type="scientific">Modicisalibacter luteus</name>
    <dbReference type="NCBI Taxonomy" id="453962"/>
    <lineage>
        <taxon>Bacteria</taxon>
        <taxon>Pseudomonadati</taxon>
        <taxon>Pseudomonadota</taxon>
        <taxon>Gammaproteobacteria</taxon>
        <taxon>Oceanospirillales</taxon>
        <taxon>Halomonadaceae</taxon>
        <taxon>Modicisalibacter</taxon>
    </lineage>
</organism>
<evidence type="ECO:0000256" key="1">
    <source>
        <dbReference type="ARBA" id="ARBA00004651"/>
    </source>
</evidence>
<proteinExistence type="predicted"/>
<dbReference type="NCBIfam" id="TIGR00254">
    <property type="entry name" value="GGDEF"/>
    <property type="match status" value="1"/>
</dbReference>
<keyword evidence="3 6" id="KW-0812">Transmembrane</keyword>
<dbReference type="InterPro" id="IPR033479">
    <property type="entry name" value="dCache_1"/>
</dbReference>
<feature type="domain" description="PAS" evidence="7">
    <location>
        <begin position="380"/>
        <end position="450"/>
    </location>
</feature>
<keyword evidence="2" id="KW-1003">Cell membrane</keyword>
<gene>
    <name evidence="11" type="ORF">ACFOEI_06710</name>
</gene>
<dbReference type="SUPFAM" id="SSF55785">
    <property type="entry name" value="PYP-like sensor domain (PAS domain)"/>
    <property type="match status" value="1"/>
</dbReference>
<dbReference type="PANTHER" id="PTHR44757">
    <property type="entry name" value="DIGUANYLATE CYCLASE DGCP"/>
    <property type="match status" value="1"/>
</dbReference>
<dbReference type="EMBL" id="JBHRUH010000012">
    <property type="protein sequence ID" value="MFC3291756.1"/>
    <property type="molecule type" value="Genomic_DNA"/>
</dbReference>
<dbReference type="Proteomes" id="UP001595640">
    <property type="component" value="Unassembled WGS sequence"/>
</dbReference>
<evidence type="ECO:0000256" key="4">
    <source>
        <dbReference type="ARBA" id="ARBA00022989"/>
    </source>
</evidence>
<name>A0ABV7LYR7_9GAMM</name>
<dbReference type="GO" id="GO:0052621">
    <property type="term" value="F:diguanylate cyclase activity"/>
    <property type="evidence" value="ECO:0007669"/>
    <property type="project" value="UniProtKB-EC"/>
</dbReference>
<sequence length="678" mass="76277">MDGWRSAGLQRIGRLLTLGVRSLHKRLLLGLATGWIVVVAAILLSTWNSGQRLIGEVSNEHLEYEARAIAEMIDQEVRLRFETLERLALQLPAPQVQNAALLRAELRHNDALLALFDGLMVVDRHGQVLADWPQVAGREGLDVSDTGYFAFQQQVGGPYVSEPFFGRASQAPLLMLSMPLRGRNGEFIGLVGGVVNIMQGSFFEKLRRIRIGDQGFAALMTASGKILVHPELGWILSDVPPASQNPWLDLALAGWQGNAVGTLATGQTALQAYRQVWAANWIVGVMMPLEQAFAPLQWFVRHMWLVGTLTVVVMLGLLWWLLRLALWPLTRLERQINAVGQGLRERVDLHTRSTELNRVMETFNRVVEKQRLAESELLDRQAFLDAVLASSPLSMFIYDLDGNLRYINPAMMKLTGYSLEMYRQRSFGAHIHVSDREDVRDHWKDALATGRDFQRQYRYVTAQGETIWVESHASLVRLADDRPLGFVGTLKDITHTREMEALQRWEAEHDPLTGLLNRRGFERRMEEALADWVKSGQPSALVFFDLDRFKPINDEGGHALGDDMLQRVAQAASARIRTSDNLARYGGDEFALLMPGCGWEQARNTAEALRKSIEELGIEHQGRYYQVTLSLGVTSFLPGDQDIDSLMQRADHASYRAKAEGRNRTVVDEALTSPVTLR</sequence>